<name>A0A2N8NLZ0_STREU</name>
<sequence length="111" mass="12244">MPVSITDIEIRMGRLFEESEKPRAQAFITDAAALVRDYCGSRYDGEAPGIRAVVCSEVIRWLSMQPGVVSERVGDMEVQWGASATQSLSPAAREGLRRYRRPLGTISLSRG</sequence>
<dbReference type="EMBL" id="JACHJF010000055">
    <property type="protein sequence ID" value="MBB5123251.1"/>
    <property type="molecule type" value="Genomic_DNA"/>
</dbReference>
<keyword evidence="3" id="KW-1185">Reference proteome</keyword>
<accession>A0A2N8NLZ0</accession>
<evidence type="ECO:0000313" key="2">
    <source>
        <dbReference type="EMBL" id="PNE29784.1"/>
    </source>
</evidence>
<proteinExistence type="predicted"/>
<dbReference type="Proteomes" id="UP000528608">
    <property type="component" value="Unassembled WGS sequence"/>
</dbReference>
<evidence type="ECO:0000313" key="3">
    <source>
        <dbReference type="Proteomes" id="UP000235945"/>
    </source>
</evidence>
<protein>
    <submittedName>
        <fullName evidence="2">Uncharacterized protein</fullName>
    </submittedName>
</protein>
<dbReference type="AlphaFoldDB" id="A0A2N8NLZ0"/>
<reference evidence="1 4" key="3">
    <citation type="submission" date="2020-08" db="EMBL/GenBank/DDBJ databases">
        <title>Genomic Encyclopedia of Type Strains, Phase III (KMG-III): the genomes of soil and plant-associated and newly described type strains.</title>
        <authorList>
            <person name="Whitman W."/>
        </authorList>
    </citation>
    <scope>NUCLEOTIDE SEQUENCE [LARGE SCALE GENOMIC DNA]</scope>
    <source>
        <strain evidence="1 4">CECT 3259</strain>
    </source>
</reference>
<reference evidence="3" key="2">
    <citation type="submission" date="2015-07" db="EMBL/GenBank/DDBJ databases">
        <authorList>
            <person name="Graham D.E."/>
            <person name="Giannone R.J."/>
            <person name="Gulvik C.A."/>
            <person name="Hettich R.L."/>
            <person name="Klingeman D.M."/>
            <person name="Mahan K.M."/>
            <person name="Parry R.J."/>
            <person name="Spain J.C."/>
        </authorList>
    </citation>
    <scope>NUCLEOTIDE SEQUENCE [LARGE SCALE GENOMIC DNA]</scope>
    <source>
        <strain evidence="3">ATCC 27428</strain>
    </source>
</reference>
<dbReference type="OrthoDB" id="4229575at2"/>
<reference evidence="2" key="1">
    <citation type="submission" date="2015-07" db="EMBL/GenBank/DDBJ databases">
        <authorList>
            <person name="Noorani M."/>
        </authorList>
    </citation>
    <scope>NUCLEOTIDE SEQUENCE [LARGE SCALE GENOMIC DNA]</scope>
    <source>
        <strain evidence="2">ATCC 27428</strain>
    </source>
</reference>
<organism evidence="2 3">
    <name type="scientific">Streptomyces eurocidicus</name>
    <name type="common">Streptoverticillium eurocidicus</name>
    <dbReference type="NCBI Taxonomy" id="66423"/>
    <lineage>
        <taxon>Bacteria</taxon>
        <taxon>Bacillati</taxon>
        <taxon>Actinomycetota</taxon>
        <taxon>Actinomycetes</taxon>
        <taxon>Kitasatosporales</taxon>
        <taxon>Streptomycetaceae</taxon>
        <taxon>Streptomyces</taxon>
    </lineage>
</organism>
<comment type="caution">
    <text evidence="2">The sequence shown here is derived from an EMBL/GenBank/DDBJ whole genome shotgun (WGS) entry which is preliminary data.</text>
</comment>
<dbReference type="RefSeq" id="WP_102922224.1">
    <property type="nucleotide sequence ID" value="NZ_JACHJF010000055.1"/>
</dbReference>
<evidence type="ECO:0000313" key="4">
    <source>
        <dbReference type="Proteomes" id="UP000528608"/>
    </source>
</evidence>
<gene>
    <name evidence="2" type="ORF">AF335_33065</name>
    <name evidence="1" type="ORF">FHS36_006733</name>
</gene>
<evidence type="ECO:0000313" key="1">
    <source>
        <dbReference type="EMBL" id="MBB5123251.1"/>
    </source>
</evidence>
<dbReference type="EMBL" id="LGUI01000017">
    <property type="protein sequence ID" value="PNE29784.1"/>
    <property type="molecule type" value="Genomic_DNA"/>
</dbReference>
<dbReference type="Proteomes" id="UP000235945">
    <property type="component" value="Unassembled WGS sequence"/>
</dbReference>